<dbReference type="RefSeq" id="WP_152271665.1">
    <property type="nucleotide sequence ID" value="NZ_VTFX01000001.1"/>
</dbReference>
<feature type="transmembrane region" description="Helical" evidence="2">
    <location>
        <begin position="352"/>
        <end position="371"/>
    </location>
</feature>
<reference evidence="3 4" key="1">
    <citation type="submission" date="2019-08" db="EMBL/GenBank/DDBJ databases">
        <title>Arthrobacter sp. nov., isolated from plateau pika and Tibetan wild ass.</title>
        <authorList>
            <person name="Ge Y."/>
        </authorList>
    </citation>
    <scope>NUCLEOTIDE SEQUENCE [LARGE SCALE GENOMIC DNA]</scope>
    <source>
        <strain evidence="3 4">785</strain>
    </source>
</reference>
<keyword evidence="2" id="KW-0812">Transmembrane</keyword>
<feature type="region of interest" description="Disordered" evidence="1">
    <location>
        <begin position="1"/>
        <end position="54"/>
    </location>
</feature>
<feature type="transmembrane region" description="Helical" evidence="2">
    <location>
        <begin position="235"/>
        <end position="256"/>
    </location>
</feature>
<feature type="transmembrane region" description="Helical" evidence="2">
    <location>
        <begin position="64"/>
        <end position="85"/>
    </location>
</feature>
<evidence type="ECO:0008006" key="5">
    <source>
        <dbReference type="Google" id="ProtNLM"/>
    </source>
</evidence>
<evidence type="ECO:0000313" key="4">
    <source>
        <dbReference type="Proteomes" id="UP000326852"/>
    </source>
</evidence>
<evidence type="ECO:0000313" key="3">
    <source>
        <dbReference type="EMBL" id="KAD4060551.1"/>
    </source>
</evidence>
<name>A0A5N6MWA8_9MICC</name>
<feature type="compositionally biased region" description="Low complexity" evidence="1">
    <location>
        <begin position="7"/>
        <end position="16"/>
    </location>
</feature>
<proteinExistence type="predicted"/>
<dbReference type="AlphaFoldDB" id="A0A5N6MWA8"/>
<sequence>MSDSHHPSPGSPHGSPRSAELVLTELPPGPDTAAPAHSPARPAEHRGQAPRRHPVPPAAFWRELGLHILIPFFLAAGMGLAYLGAFHEPEPTHLPVAVVGTGVSTEAFAQQLHDSLPGALDVRTVADSGEARGLIKDRIVAAAYEPGQTQAALYVSSADSATTAEIAKKVFQPVAFGQHLPLEIIDVVPTNQHDPTSQGLFFLLVGMSVGGYSSAVAISAVASGISVLWRAAVTVASSAVIAAMGVIIAGPIYGILEHSQFSIWLLSWLYVLTIALLGVALHPVLRKWTTPMLTLLFVMLNFTSSGGIFTAHTLPPFFAALGTFWNGAAWLHAAQSLVYFPGQTFGMDGLKLALWLVAGSLLLALTHFWSIRRIRLADELAGVREDEEGIAA</sequence>
<accession>A0A5N6MWA8</accession>
<gene>
    <name evidence="3" type="ORF">GD627_05860</name>
</gene>
<evidence type="ECO:0000256" key="2">
    <source>
        <dbReference type="SAM" id="Phobius"/>
    </source>
</evidence>
<organism evidence="3 4">
    <name type="scientific">Arthrobacter yangruifuii</name>
    <dbReference type="NCBI Taxonomy" id="2606616"/>
    <lineage>
        <taxon>Bacteria</taxon>
        <taxon>Bacillati</taxon>
        <taxon>Actinomycetota</taxon>
        <taxon>Actinomycetes</taxon>
        <taxon>Micrococcales</taxon>
        <taxon>Micrococcaceae</taxon>
        <taxon>Arthrobacter</taxon>
    </lineage>
</organism>
<keyword evidence="4" id="KW-1185">Reference proteome</keyword>
<evidence type="ECO:0000256" key="1">
    <source>
        <dbReference type="SAM" id="MobiDB-lite"/>
    </source>
</evidence>
<dbReference type="Proteomes" id="UP000326852">
    <property type="component" value="Unassembled WGS sequence"/>
</dbReference>
<protein>
    <recommendedName>
        <fullName evidence="5">ABC transporter permease</fullName>
    </recommendedName>
</protein>
<feature type="transmembrane region" description="Helical" evidence="2">
    <location>
        <begin position="317"/>
        <end position="340"/>
    </location>
</feature>
<comment type="caution">
    <text evidence="3">The sequence shown here is derived from an EMBL/GenBank/DDBJ whole genome shotgun (WGS) entry which is preliminary data.</text>
</comment>
<dbReference type="EMBL" id="VTFX01000001">
    <property type="protein sequence ID" value="KAD4060551.1"/>
    <property type="molecule type" value="Genomic_DNA"/>
</dbReference>
<feature type="transmembrane region" description="Helical" evidence="2">
    <location>
        <begin position="200"/>
        <end position="229"/>
    </location>
</feature>
<keyword evidence="2" id="KW-1133">Transmembrane helix</keyword>
<keyword evidence="2" id="KW-0472">Membrane</keyword>
<feature type="transmembrane region" description="Helical" evidence="2">
    <location>
        <begin position="263"/>
        <end position="285"/>
    </location>
</feature>
<feature type="transmembrane region" description="Helical" evidence="2">
    <location>
        <begin position="291"/>
        <end position="310"/>
    </location>
</feature>